<dbReference type="AlphaFoldDB" id="A0AAE4BT78"/>
<keyword evidence="4" id="KW-0238">DNA-binding</keyword>
<feature type="domain" description="Response regulatory" evidence="2">
    <location>
        <begin position="3"/>
        <end position="115"/>
    </location>
</feature>
<dbReference type="InterPro" id="IPR001789">
    <property type="entry name" value="Sig_transdc_resp-reg_receiver"/>
</dbReference>
<dbReference type="SMART" id="SM00850">
    <property type="entry name" value="LytTR"/>
    <property type="match status" value="1"/>
</dbReference>
<evidence type="ECO:0000259" key="3">
    <source>
        <dbReference type="PROSITE" id="PS50930"/>
    </source>
</evidence>
<dbReference type="Gene3D" id="2.40.50.1020">
    <property type="entry name" value="LytTr DNA-binding domain"/>
    <property type="match status" value="1"/>
</dbReference>
<keyword evidence="1" id="KW-0597">Phosphoprotein</keyword>
<dbReference type="PANTHER" id="PTHR37299:SF1">
    <property type="entry name" value="STAGE 0 SPORULATION PROTEIN A HOMOLOG"/>
    <property type="match status" value="1"/>
</dbReference>
<gene>
    <name evidence="4" type="ORF">HNQ88_003582</name>
</gene>
<dbReference type="InterPro" id="IPR011006">
    <property type="entry name" value="CheY-like_superfamily"/>
</dbReference>
<dbReference type="PANTHER" id="PTHR37299">
    <property type="entry name" value="TRANSCRIPTIONAL REGULATOR-RELATED"/>
    <property type="match status" value="1"/>
</dbReference>
<feature type="domain" description="HTH LytTR-type" evidence="3">
    <location>
        <begin position="157"/>
        <end position="254"/>
    </location>
</feature>
<evidence type="ECO:0000259" key="2">
    <source>
        <dbReference type="PROSITE" id="PS50110"/>
    </source>
</evidence>
<dbReference type="SUPFAM" id="SSF52172">
    <property type="entry name" value="CheY-like"/>
    <property type="match status" value="1"/>
</dbReference>
<dbReference type="Proteomes" id="UP001185092">
    <property type="component" value="Unassembled WGS sequence"/>
</dbReference>
<dbReference type="InterPro" id="IPR007492">
    <property type="entry name" value="LytTR_DNA-bd_dom"/>
</dbReference>
<evidence type="ECO:0000313" key="4">
    <source>
        <dbReference type="EMBL" id="MDR6240506.1"/>
    </source>
</evidence>
<evidence type="ECO:0000313" key="5">
    <source>
        <dbReference type="Proteomes" id="UP001185092"/>
    </source>
</evidence>
<dbReference type="GO" id="GO:0000156">
    <property type="term" value="F:phosphorelay response regulator activity"/>
    <property type="evidence" value="ECO:0007669"/>
    <property type="project" value="InterPro"/>
</dbReference>
<feature type="modified residue" description="4-aspartylphosphate" evidence="1">
    <location>
        <position position="55"/>
    </location>
</feature>
<dbReference type="Pfam" id="PF04397">
    <property type="entry name" value="LytTR"/>
    <property type="match status" value="1"/>
</dbReference>
<protein>
    <submittedName>
        <fullName evidence="4">DNA-binding LytR/AlgR family response regulator</fullName>
    </submittedName>
</protein>
<name>A0AAE4BT78_9BACT</name>
<dbReference type="Pfam" id="PF00072">
    <property type="entry name" value="Response_reg"/>
    <property type="match status" value="1"/>
</dbReference>
<evidence type="ECO:0000256" key="1">
    <source>
        <dbReference type="PROSITE-ProRule" id="PRU00169"/>
    </source>
</evidence>
<dbReference type="RefSeq" id="WP_309940503.1">
    <property type="nucleotide sequence ID" value="NZ_AP025306.1"/>
</dbReference>
<keyword evidence="5" id="KW-1185">Reference proteome</keyword>
<dbReference type="PROSITE" id="PS50930">
    <property type="entry name" value="HTH_LYTTR"/>
    <property type="match status" value="1"/>
</dbReference>
<reference evidence="4" key="1">
    <citation type="submission" date="2023-07" db="EMBL/GenBank/DDBJ databases">
        <title>Genomic Encyclopedia of Type Strains, Phase IV (KMG-IV): sequencing the most valuable type-strain genomes for metagenomic binning, comparative biology and taxonomic classification.</title>
        <authorList>
            <person name="Goeker M."/>
        </authorList>
    </citation>
    <scope>NUCLEOTIDE SEQUENCE</scope>
    <source>
        <strain evidence="4">DSM 26174</strain>
    </source>
</reference>
<organism evidence="4 5">
    <name type="scientific">Aureibacter tunicatorum</name>
    <dbReference type="NCBI Taxonomy" id="866807"/>
    <lineage>
        <taxon>Bacteria</taxon>
        <taxon>Pseudomonadati</taxon>
        <taxon>Bacteroidota</taxon>
        <taxon>Cytophagia</taxon>
        <taxon>Cytophagales</taxon>
        <taxon>Persicobacteraceae</taxon>
        <taxon>Aureibacter</taxon>
    </lineage>
</organism>
<proteinExistence type="predicted"/>
<dbReference type="InterPro" id="IPR046947">
    <property type="entry name" value="LytR-like"/>
</dbReference>
<dbReference type="Gene3D" id="3.40.50.2300">
    <property type="match status" value="1"/>
</dbReference>
<dbReference type="PROSITE" id="PS50110">
    <property type="entry name" value="RESPONSE_REGULATORY"/>
    <property type="match status" value="1"/>
</dbReference>
<dbReference type="GO" id="GO:0003677">
    <property type="term" value="F:DNA binding"/>
    <property type="evidence" value="ECO:0007669"/>
    <property type="project" value="UniProtKB-KW"/>
</dbReference>
<sequence length="254" mass="29368">MNKVLIIEDEMPSARKLKALINTIEPEFMILDILESCAEAIHYLSENTVDLIFLDIHLADGNAFSVFDQIKVDCPIIFTTAYDQYALEAFKQNSVDYLLKPVSKETLTVAIDKYKNVFADNVSADKVDYQMLGDWIAKQEQSYRKRFMVYFRDTIRSVKVEEIAYFFAESKAVFLRTTDGKTYDLNHTLDHLEQILSPEMFFRANRKYLISINAVKEALAYSKSKLKLMLLPETEGEVFISSEKSVKFKNWLNG</sequence>
<accession>A0AAE4BT78</accession>
<dbReference type="SMART" id="SM00448">
    <property type="entry name" value="REC"/>
    <property type="match status" value="1"/>
</dbReference>
<dbReference type="EMBL" id="JAVDQD010000005">
    <property type="protein sequence ID" value="MDR6240506.1"/>
    <property type="molecule type" value="Genomic_DNA"/>
</dbReference>
<comment type="caution">
    <text evidence="4">The sequence shown here is derived from an EMBL/GenBank/DDBJ whole genome shotgun (WGS) entry which is preliminary data.</text>
</comment>